<evidence type="ECO:0000313" key="2">
    <source>
        <dbReference type="EMBL" id="TGN65563.1"/>
    </source>
</evidence>
<feature type="domain" description="N-acetyltransferase" evidence="1">
    <location>
        <begin position="1"/>
        <end position="71"/>
    </location>
</feature>
<dbReference type="SUPFAM" id="SSF55729">
    <property type="entry name" value="Acyl-CoA N-acyltransferases (Nat)"/>
    <property type="match status" value="1"/>
</dbReference>
<keyword evidence="3" id="KW-1185">Reference proteome</keyword>
<sequence length="73" mass="7934">MSIGVAESVRGASVGRRLLTALTDGLELVRWVLMTSSDPEDPARRLYRSTGWAVIGPGFSADRVIMGRSWPTT</sequence>
<dbReference type="Proteomes" id="UP000297496">
    <property type="component" value="Unassembled WGS sequence"/>
</dbReference>
<dbReference type="RefSeq" id="WP_135840058.1">
    <property type="nucleotide sequence ID" value="NZ_SRRO01000001.1"/>
</dbReference>
<evidence type="ECO:0000313" key="3">
    <source>
        <dbReference type="Proteomes" id="UP000297496"/>
    </source>
</evidence>
<accession>A0A4Z1CKQ4</accession>
<dbReference type="OrthoDB" id="3692150at2"/>
<dbReference type="EMBL" id="SRRO01000001">
    <property type="protein sequence ID" value="TGN65563.1"/>
    <property type="molecule type" value="Genomic_DNA"/>
</dbReference>
<name>A0A4Z1CKQ4_9ACTN</name>
<organism evidence="2 3">
    <name type="scientific">Nocardioides eburneiflavus</name>
    <dbReference type="NCBI Taxonomy" id="2518372"/>
    <lineage>
        <taxon>Bacteria</taxon>
        <taxon>Bacillati</taxon>
        <taxon>Actinomycetota</taxon>
        <taxon>Actinomycetes</taxon>
        <taxon>Propionibacteriales</taxon>
        <taxon>Nocardioidaceae</taxon>
        <taxon>Nocardioides</taxon>
    </lineage>
</organism>
<dbReference type="PROSITE" id="PS51186">
    <property type="entry name" value="GNAT"/>
    <property type="match status" value="1"/>
</dbReference>
<reference evidence="2 3" key="1">
    <citation type="submission" date="2019-04" db="EMBL/GenBank/DDBJ databases">
        <title>Three New Species of Nocardioides, Nocardioides euryhalodurans sp. nov., Nocardioides seonyuensis sp. nov. and Nocardioides eburneoflavus sp. nov. Isolated from Soil.</title>
        <authorList>
            <person name="Roh S.G."/>
            <person name="Lee C."/>
            <person name="Kim M.-K."/>
            <person name="Kim S.B."/>
        </authorList>
    </citation>
    <scope>NUCLEOTIDE SEQUENCE [LARGE SCALE GENOMIC DNA]</scope>
    <source>
        <strain evidence="2 3">MMS17-SY213</strain>
    </source>
</reference>
<gene>
    <name evidence="2" type="ORF">EXE59_17565</name>
</gene>
<protein>
    <recommendedName>
        <fullName evidence="1">N-acetyltransferase domain-containing protein</fullName>
    </recommendedName>
</protein>
<dbReference type="InterPro" id="IPR000182">
    <property type="entry name" value="GNAT_dom"/>
</dbReference>
<dbReference type="Gene3D" id="3.40.630.30">
    <property type="match status" value="1"/>
</dbReference>
<dbReference type="InterPro" id="IPR016181">
    <property type="entry name" value="Acyl_CoA_acyltransferase"/>
</dbReference>
<dbReference type="AlphaFoldDB" id="A0A4Z1CKQ4"/>
<evidence type="ECO:0000259" key="1">
    <source>
        <dbReference type="PROSITE" id="PS51186"/>
    </source>
</evidence>
<dbReference type="GO" id="GO:0016747">
    <property type="term" value="F:acyltransferase activity, transferring groups other than amino-acyl groups"/>
    <property type="evidence" value="ECO:0007669"/>
    <property type="project" value="InterPro"/>
</dbReference>
<comment type="caution">
    <text evidence="2">The sequence shown here is derived from an EMBL/GenBank/DDBJ whole genome shotgun (WGS) entry which is preliminary data.</text>
</comment>
<proteinExistence type="predicted"/>